<evidence type="ECO:0000313" key="5">
    <source>
        <dbReference type="Proteomes" id="UP000051160"/>
    </source>
</evidence>
<dbReference type="SUPFAM" id="SSF55729">
    <property type="entry name" value="Acyl-CoA N-acyltransferases (Nat)"/>
    <property type="match status" value="1"/>
</dbReference>
<feature type="domain" description="N-acetyltransferase" evidence="3">
    <location>
        <begin position="2"/>
        <end position="160"/>
    </location>
</feature>
<evidence type="ECO:0000256" key="2">
    <source>
        <dbReference type="ARBA" id="ARBA00023315"/>
    </source>
</evidence>
<dbReference type="AlphaFoldDB" id="A0A0R1M5U5"/>
<dbReference type="EMBL" id="AZEE01000002">
    <property type="protein sequence ID" value="KRK99818.1"/>
    <property type="molecule type" value="Genomic_DNA"/>
</dbReference>
<organism evidence="4 5">
    <name type="scientific">Secundilactobacillus odoratitofui DSM 19909 = JCM 15043</name>
    <dbReference type="NCBI Taxonomy" id="1423776"/>
    <lineage>
        <taxon>Bacteria</taxon>
        <taxon>Bacillati</taxon>
        <taxon>Bacillota</taxon>
        <taxon>Bacilli</taxon>
        <taxon>Lactobacillales</taxon>
        <taxon>Lactobacillaceae</taxon>
        <taxon>Secundilactobacillus</taxon>
    </lineage>
</organism>
<sequence length="161" mass="18208">MLTFQEAQPADLDQIMTIENQGFNQDEAATRPSMAERIKRISDTFIVAKEDNRVLGYVVGPASDERYITDDLFEHLEANQQTDRYQTILSLAVEAKFQKHGLAGNLLTKLAEVARSQGREAITLTCLERLVPFYERHGYVNEGVSESTHAGETWYNLVLTL</sequence>
<evidence type="ECO:0000256" key="1">
    <source>
        <dbReference type="ARBA" id="ARBA00022679"/>
    </source>
</evidence>
<keyword evidence="5" id="KW-1185">Reference proteome</keyword>
<comment type="caution">
    <text evidence="4">The sequence shown here is derived from an EMBL/GenBank/DDBJ whole genome shotgun (WGS) entry which is preliminary data.</text>
</comment>
<accession>A0A0R1M5U5</accession>
<evidence type="ECO:0000313" key="4">
    <source>
        <dbReference type="EMBL" id="KRK99818.1"/>
    </source>
</evidence>
<reference evidence="4 5" key="1">
    <citation type="journal article" date="2015" name="Genome Announc.">
        <title>Expanding the biotechnology potential of lactobacilli through comparative genomics of 213 strains and associated genera.</title>
        <authorList>
            <person name="Sun Z."/>
            <person name="Harris H.M."/>
            <person name="McCann A."/>
            <person name="Guo C."/>
            <person name="Argimon S."/>
            <person name="Zhang W."/>
            <person name="Yang X."/>
            <person name="Jeffery I.B."/>
            <person name="Cooney J.C."/>
            <person name="Kagawa T.F."/>
            <person name="Liu W."/>
            <person name="Song Y."/>
            <person name="Salvetti E."/>
            <person name="Wrobel A."/>
            <person name="Rasinkangas P."/>
            <person name="Parkhill J."/>
            <person name="Rea M.C."/>
            <person name="O'Sullivan O."/>
            <person name="Ritari J."/>
            <person name="Douillard F.P."/>
            <person name="Paul Ross R."/>
            <person name="Yang R."/>
            <person name="Briner A.E."/>
            <person name="Felis G.E."/>
            <person name="de Vos W.M."/>
            <person name="Barrangou R."/>
            <person name="Klaenhammer T.R."/>
            <person name="Caufield P.W."/>
            <person name="Cui Y."/>
            <person name="Zhang H."/>
            <person name="O'Toole P.W."/>
        </authorList>
    </citation>
    <scope>NUCLEOTIDE SEQUENCE [LARGE SCALE GENOMIC DNA]</scope>
    <source>
        <strain evidence="4 5">DSM 19909</strain>
    </source>
</reference>
<dbReference type="Pfam" id="PF00583">
    <property type="entry name" value="Acetyltransf_1"/>
    <property type="match status" value="1"/>
</dbReference>
<dbReference type="PROSITE" id="PS51186">
    <property type="entry name" value="GNAT"/>
    <property type="match status" value="1"/>
</dbReference>
<dbReference type="PANTHER" id="PTHR10908">
    <property type="entry name" value="SEROTONIN N-ACETYLTRANSFERASE"/>
    <property type="match status" value="1"/>
</dbReference>
<dbReference type="PATRIC" id="fig|1423776.4.peg.2206"/>
<dbReference type="RefSeq" id="WP_056946316.1">
    <property type="nucleotide sequence ID" value="NZ_AZEE01000002.1"/>
</dbReference>
<dbReference type="OrthoDB" id="9800962at2"/>
<proteinExistence type="predicted"/>
<dbReference type="PANTHER" id="PTHR10908:SF0">
    <property type="entry name" value="SEROTONIN N-ACETYLTRANSFERASE"/>
    <property type="match status" value="1"/>
</dbReference>
<dbReference type="CDD" id="cd04301">
    <property type="entry name" value="NAT_SF"/>
    <property type="match status" value="1"/>
</dbReference>
<keyword evidence="2" id="KW-0012">Acyltransferase</keyword>
<name>A0A0R1M5U5_9LACO</name>
<dbReference type="Gene3D" id="3.40.630.30">
    <property type="match status" value="1"/>
</dbReference>
<evidence type="ECO:0000259" key="3">
    <source>
        <dbReference type="PROSITE" id="PS51186"/>
    </source>
</evidence>
<keyword evidence="1 4" id="KW-0808">Transferase</keyword>
<dbReference type="GO" id="GO:0008080">
    <property type="term" value="F:N-acetyltransferase activity"/>
    <property type="evidence" value="ECO:0007669"/>
    <property type="project" value="UniProtKB-ARBA"/>
</dbReference>
<dbReference type="InterPro" id="IPR016181">
    <property type="entry name" value="Acyl_CoA_acyltransferase"/>
</dbReference>
<protein>
    <submittedName>
        <fullName evidence="4">N-acetyltransferase GCN5</fullName>
    </submittedName>
</protein>
<dbReference type="InterPro" id="IPR051635">
    <property type="entry name" value="SNAT-like"/>
</dbReference>
<dbReference type="InterPro" id="IPR000182">
    <property type="entry name" value="GNAT_dom"/>
</dbReference>
<gene>
    <name evidence="4" type="ORF">FD04_GL002179</name>
</gene>
<dbReference type="Proteomes" id="UP000051160">
    <property type="component" value="Unassembled WGS sequence"/>
</dbReference>